<dbReference type="OrthoDB" id="10564607at2759"/>
<comment type="caution">
    <text evidence="2">The sequence shown here is derived from an EMBL/GenBank/DDBJ whole genome shotgun (WGS) entry which is preliminary data.</text>
</comment>
<feature type="region of interest" description="Disordered" evidence="1">
    <location>
        <begin position="377"/>
        <end position="396"/>
    </location>
</feature>
<accession>A0A1Q9CX20</accession>
<feature type="region of interest" description="Disordered" evidence="1">
    <location>
        <begin position="226"/>
        <end position="254"/>
    </location>
</feature>
<organism evidence="2 3">
    <name type="scientific">Symbiodinium microadriaticum</name>
    <name type="common">Dinoflagellate</name>
    <name type="synonym">Zooxanthella microadriatica</name>
    <dbReference type="NCBI Taxonomy" id="2951"/>
    <lineage>
        <taxon>Eukaryota</taxon>
        <taxon>Sar</taxon>
        <taxon>Alveolata</taxon>
        <taxon>Dinophyceae</taxon>
        <taxon>Suessiales</taxon>
        <taxon>Symbiodiniaceae</taxon>
        <taxon>Symbiodinium</taxon>
    </lineage>
</organism>
<protein>
    <submittedName>
        <fullName evidence="2">Uncharacterized protein</fullName>
    </submittedName>
</protein>
<feature type="compositionally biased region" description="Basic and acidic residues" evidence="1">
    <location>
        <begin position="383"/>
        <end position="396"/>
    </location>
</feature>
<evidence type="ECO:0000313" key="2">
    <source>
        <dbReference type="EMBL" id="OLP87474.1"/>
    </source>
</evidence>
<name>A0A1Q9CX20_SYMMI</name>
<gene>
    <name evidence="2" type="ORF">AK812_SmicGene31291</name>
</gene>
<keyword evidence="3" id="KW-1185">Reference proteome</keyword>
<dbReference type="Proteomes" id="UP000186817">
    <property type="component" value="Unassembled WGS sequence"/>
</dbReference>
<dbReference type="EMBL" id="LSRX01000858">
    <property type="protein sequence ID" value="OLP87474.1"/>
    <property type="molecule type" value="Genomic_DNA"/>
</dbReference>
<evidence type="ECO:0000313" key="3">
    <source>
        <dbReference type="Proteomes" id="UP000186817"/>
    </source>
</evidence>
<proteinExistence type="predicted"/>
<reference evidence="2 3" key="1">
    <citation type="submission" date="2016-02" db="EMBL/GenBank/DDBJ databases">
        <title>Genome analysis of coral dinoflagellate symbionts highlights evolutionary adaptations to a symbiotic lifestyle.</title>
        <authorList>
            <person name="Aranda M."/>
            <person name="Li Y."/>
            <person name="Liew Y.J."/>
            <person name="Baumgarten S."/>
            <person name="Simakov O."/>
            <person name="Wilson M."/>
            <person name="Piel J."/>
            <person name="Ashoor H."/>
            <person name="Bougouffa S."/>
            <person name="Bajic V.B."/>
            <person name="Ryu T."/>
            <person name="Ravasi T."/>
            <person name="Bayer T."/>
            <person name="Micklem G."/>
            <person name="Kim H."/>
            <person name="Bhak J."/>
            <person name="Lajeunesse T.C."/>
            <person name="Voolstra C.R."/>
        </authorList>
    </citation>
    <scope>NUCLEOTIDE SEQUENCE [LARGE SCALE GENOMIC DNA]</scope>
    <source>
        <strain evidence="2 3">CCMP2467</strain>
    </source>
</reference>
<evidence type="ECO:0000256" key="1">
    <source>
        <dbReference type="SAM" id="MobiDB-lite"/>
    </source>
</evidence>
<sequence>MPLSRYSFTVLCQEILETWQKRFLAEDAAADRSEAAAAADHGDSKSKASSCLQSDACIDLLVALEELVWQNSRGEEFRNEVARVCRSWKDRHRGESLPDNAGVVLLLKSLSDLLRAAVSSDGGKVQRGRRACSNLLNALKKLFSDGRQRPGGSLANEISHVCRTWQTGECMSATSESAVLVTDMADVLQAEALREASNTLAAMSYGTEEILSEHGAVCLVLAVEVPSPTPRSPSCSLSSLSWERKEPHGQQQQGQKHLQVLHVSLEGISSEGQGHVSVPSSLAANSAWACDVPVKAQAFHLQGGLLWILSSGLLEAWSVQANPHLLRQWTTDLPRGFQPTALCRLFDCGEQGEPKLLVAGHSSLGPGLLQLAPPAHANAANGRIRETRNEESERDRKFKQKVLEGIMAELRREVDRLDEDAWMFKKLDF</sequence>
<feature type="compositionally biased region" description="Low complexity" evidence="1">
    <location>
        <begin position="232"/>
        <end position="241"/>
    </location>
</feature>
<dbReference type="AlphaFoldDB" id="A0A1Q9CX20"/>